<keyword evidence="1 2" id="KW-0175">Coiled coil</keyword>
<evidence type="ECO:0000313" key="6">
    <source>
        <dbReference type="Proteomes" id="UP001634393"/>
    </source>
</evidence>
<dbReference type="Proteomes" id="UP001634393">
    <property type="component" value="Unassembled WGS sequence"/>
</dbReference>
<dbReference type="EMBL" id="JBJXBP010000002">
    <property type="protein sequence ID" value="KAL3844501.1"/>
    <property type="molecule type" value="Genomic_DNA"/>
</dbReference>
<dbReference type="InterPro" id="IPR011684">
    <property type="entry name" value="NAB"/>
</dbReference>
<accession>A0ABD3U6R1</accession>
<protein>
    <recommendedName>
        <fullName evidence="4">NAB domain-containing protein</fullName>
    </recommendedName>
</protein>
<evidence type="ECO:0000313" key="5">
    <source>
        <dbReference type="EMBL" id="KAL3844501.1"/>
    </source>
</evidence>
<comment type="caution">
    <text evidence="5">The sequence shown here is derived from an EMBL/GenBank/DDBJ whole genome shotgun (WGS) entry which is preliminary data.</text>
</comment>
<reference evidence="5 6" key="1">
    <citation type="submission" date="2024-12" db="EMBL/GenBank/DDBJ databases">
        <title>The unique morphological basis and parallel evolutionary history of personate flowers in Penstemon.</title>
        <authorList>
            <person name="Depatie T.H."/>
            <person name="Wessinger C.A."/>
        </authorList>
    </citation>
    <scope>NUCLEOTIDE SEQUENCE [LARGE SCALE GENOMIC DNA]</scope>
    <source>
        <strain evidence="5">WTNN_2</strain>
        <tissue evidence="5">Leaf</tissue>
    </source>
</reference>
<keyword evidence="6" id="KW-1185">Reference proteome</keyword>
<feature type="coiled-coil region" evidence="2">
    <location>
        <begin position="820"/>
        <end position="917"/>
    </location>
</feature>
<proteinExistence type="predicted"/>
<dbReference type="AlphaFoldDB" id="A0ABD3U6R1"/>
<dbReference type="PANTHER" id="PTHR47357">
    <property type="entry name" value="COP1-INTERACTIVE PROTEIN 1"/>
    <property type="match status" value="1"/>
</dbReference>
<sequence>MWCSLCEIQLSFRRKFKTNIRRSNDTNISHTLLVPKKKNSHTLLSSQAYPSALWHYKRLISSQRQGFKSIHDIEYNLLHSDPYKDRQIADKRKKGMPKHRWREPFISFLGSHFDEEKDVELKGTKPEIEGKVQKILELLKEEQDNDGQESVAKLIQDFHNHYQSLYESYDHLTEELRKKAQGKHAKDSSSSSSDSSDSDDSRRKKGTKNGKVENNMKKKSASIKQELDMAMLEVGELNKKLTVTIDEKEALYLEYQSALSKTQEAQRIIMDLNAEAGKWNDEKSRLTESAHKIQAEQYQKLEDMKRERETLILEKEAFIVSIEEEKKHSEELRKINSQLQHEKDTLKLELEAMKGEFSTLMEKLESKEKEIVKLMQMQKTAEEENIIISSKISLLEDDMKQAENNIQDLVTKSSELSEKVAEKERELSSHLEIHEAHKEEASTRMKDLEVKLDTSHTQRTEIEKQKDDEFSALLKRLEDQETDSLTRVNDLTAQIDTIQLDVETLQTDKRELEEQIIIKFNEGNHLREENGDLEKKMSGLEKTLTEREAEVISIQKKLEDVQIEASTQIAALTEQVNSFQQQLELQQLEKSQLEAQISRGKLGSEERFSQVENLNTELVNKFIQEERKLKEKEDAFIKLSEEHKQLGLQYQNLEKSLKSSQKKIEEMTEQLHKDRDTENQELNQLEESIEDLKSDLEMKEDEIITLREIMRNTEVKHRLTSQKLHITEQLLTEKEEIQLSKELKLQKEHKLLEERITRLSGIVTTYKEAQVKMITEVSEKVNHTLTEIDTFNMKFEEDYGHFETRVYEIVNELKLTRNWITETNVEKDQLKMEITSLLQQLKEKEEEEVLMSVKIEEMETILMNDEDEKERLTQTVEKQVEKLRELEKVIEEMDEKMGELERKMNEKDNGLVSLSEEKREAIRQLCVWIDYHRNRYIDLKDMISKKTRGRQQIAT</sequence>
<dbReference type="PROSITE" id="PS51774">
    <property type="entry name" value="NAB"/>
    <property type="match status" value="1"/>
</dbReference>
<evidence type="ECO:0000256" key="2">
    <source>
        <dbReference type="SAM" id="Coils"/>
    </source>
</evidence>
<evidence type="ECO:0000259" key="4">
    <source>
        <dbReference type="PROSITE" id="PS51774"/>
    </source>
</evidence>
<evidence type="ECO:0000256" key="1">
    <source>
        <dbReference type="ARBA" id="ARBA00023054"/>
    </source>
</evidence>
<feature type="coiled-coil region" evidence="2">
    <location>
        <begin position="322"/>
        <end position="709"/>
    </location>
</feature>
<dbReference type="PANTHER" id="PTHR47357:SF1">
    <property type="entry name" value="SPINDLE POLE BODY COMPONENT 110"/>
    <property type="match status" value="1"/>
</dbReference>
<feature type="domain" description="NAB" evidence="4">
    <location>
        <begin position="105"/>
        <end position="176"/>
    </location>
</feature>
<name>A0ABD3U6R1_9LAMI</name>
<gene>
    <name evidence="5" type="ORF">ACJIZ3_001904</name>
</gene>
<feature type="region of interest" description="Disordered" evidence="3">
    <location>
        <begin position="177"/>
        <end position="221"/>
    </location>
</feature>
<organism evidence="5 6">
    <name type="scientific">Penstemon smallii</name>
    <dbReference type="NCBI Taxonomy" id="265156"/>
    <lineage>
        <taxon>Eukaryota</taxon>
        <taxon>Viridiplantae</taxon>
        <taxon>Streptophyta</taxon>
        <taxon>Embryophyta</taxon>
        <taxon>Tracheophyta</taxon>
        <taxon>Spermatophyta</taxon>
        <taxon>Magnoliopsida</taxon>
        <taxon>eudicotyledons</taxon>
        <taxon>Gunneridae</taxon>
        <taxon>Pentapetalae</taxon>
        <taxon>asterids</taxon>
        <taxon>lamiids</taxon>
        <taxon>Lamiales</taxon>
        <taxon>Plantaginaceae</taxon>
        <taxon>Cheloneae</taxon>
        <taxon>Penstemon</taxon>
    </lineage>
</organism>
<evidence type="ECO:0000256" key="3">
    <source>
        <dbReference type="SAM" id="MobiDB-lite"/>
    </source>
</evidence>